<evidence type="ECO:0000256" key="2">
    <source>
        <dbReference type="SAM" id="SignalP"/>
    </source>
</evidence>
<feature type="signal peptide" evidence="2">
    <location>
        <begin position="1"/>
        <end position="19"/>
    </location>
</feature>
<proteinExistence type="predicted"/>
<feature type="chain" id="PRO_5045366961" evidence="2">
    <location>
        <begin position="20"/>
        <end position="320"/>
    </location>
</feature>
<protein>
    <submittedName>
        <fullName evidence="3">Uncharacterized protein</fullName>
    </submittedName>
</protein>
<comment type="subcellular location">
    <subcellularLocation>
        <location evidence="1">Cell outer membrane</location>
    </subcellularLocation>
</comment>
<gene>
    <name evidence="3" type="ORF">NX784_09365</name>
</gene>
<comment type="caution">
    <text evidence="3">The sequence shown here is derived from an EMBL/GenBank/DDBJ whole genome shotgun (WGS) entry which is preliminary data.</text>
</comment>
<evidence type="ECO:0000256" key="1">
    <source>
        <dbReference type="ARBA" id="ARBA00004442"/>
    </source>
</evidence>
<keyword evidence="2" id="KW-0732">Signal</keyword>
<dbReference type="SUPFAM" id="SSF56925">
    <property type="entry name" value="OMPA-like"/>
    <property type="match status" value="1"/>
</dbReference>
<organism evidence="3 4">
    <name type="scientific">Massilia pinisoli</name>
    <dbReference type="NCBI Taxonomy" id="1772194"/>
    <lineage>
        <taxon>Bacteria</taxon>
        <taxon>Pseudomonadati</taxon>
        <taxon>Pseudomonadota</taxon>
        <taxon>Betaproteobacteria</taxon>
        <taxon>Burkholderiales</taxon>
        <taxon>Oxalobacteraceae</taxon>
        <taxon>Telluria group</taxon>
        <taxon>Massilia</taxon>
    </lineage>
</organism>
<dbReference type="EMBL" id="JANUGW010000005">
    <property type="protein sequence ID" value="MCS0581799.1"/>
    <property type="molecule type" value="Genomic_DNA"/>
</dbReference>
<evidence type="ECO:0000313" key="3">
    <source>
        <dbReference type="EMBL" id="MCS0581799.1"/>
    </source>
</evidence>
<dbReference type="Proteomes" id="UP001204151">
    <property type="component" value="Unassembled WGS sequence"/>
</dbReference>
<dbReference type="RefSeq" id="WP_258816375.1">
    <property type="nucleotide sequence ID" value="NZ_JANUGW010000005.1"/>
</dbReference>
<sequence length="320" mass="35760">MRSFLAVLLLTSATGVCCAQDASLLAGAMRVDKDHGDASFAVNVGYTQRVTPWLALSADYLNEGHPRLHHRDGLGAQVWLHTRVPERGWSFGAGVGPYYYFDTTTGNGSLSDYRNEHGWGELASVNAIYHLHSRAYVEARLSHTSGLRDRDTTELMVGMGYELGTVPNWERRENANRGDRMVFALAGRSIVNSFKSEKATSYGIEYRDTINPNTEWSVILMDEGKVGVAERIGVSSQVWLLRPFTDRTVLELGFGAYGVRDQLDRTDAEAERVTRLAGLASIGMRYRINDTWRAQLTWNRVITDYHRDSDVFLLGAGVVF</sequence>
<accession>A0ABT1ZPI7</accession>
<dbReference type="InterPro" id="IPR011250">
    <property type="entry name" value="OMP/PagP_B-barrel"/>
</dbReference>
<name>A0ABT1ZPI7_9BURK</name>
<reference evidence="3 4" key="1">
    <citation type="submission" date="2022-08" db="EMBL/GenBank/DDBJ databases">
        <title>Reclassification of Massilia species as members of the genera Telluria, Duganella, Pseudoduganella, Mokoshia gen. nov. and Zemynaea gen. nov. using orthogonal and non-orthogonal genome-based approaches.</title>
        <authorList>
            <person name="Bowman J.P."/>
        </authorList>
    </citation>
    <scope>NUCLEOTIDE SEQUENCE [LARGE SCALE GENOMIC DNA]</scope>
    <source>
        <strain evidence="3 4">JCM 31316</strain>
    </source>
</reference>
<evidence type="ECO:0000313" key="4">
    <source>
        <dbReference type="Proteomes" id="UP001204151"/>
    </source>
</evidence>
<dbReference type="Gene3D" id="2.40.160.20">
    <property type="match status" value="1"/>
</dbReference>
<keyword evidence="4" id="KW-1185">Reference proteome</keyword>